<dbReference type="AlphaFoldDB" id="A0A914V547"/>
<proteinExistence type="predicted"/>
<sequence length="172" mass="20180">MEHDQIAPTGLEERRPSAIEKTKEVLQHAYEKIVCSMGADKDQITQEEIEREAERYKREQKMRDPLKEKAHEAIEQFAGERSRSSGPGSRRQSLLTELDIDYTQRPPVFRQSPETIQAIQFEEDSTEQHAEEAHHDDHGEITPEDIESEADRRLKEKCHEVIQEYEENREIQ</sequence>
<name>A0A914V547_9BILA</name>
<accession>A0A914V547</accession>
<protein>
    <submittedName>
        <fullName evidence="3">Uncharacterized protein</fullName>
    </submittedName>
</protein>
<dbReference type="WBParaSite" id="PSAMB.scaffold1529size30424.g13635.t1">
    <property type="protein sequence ID" value="PSAMB.scaffold1529size30424.g13635.t1"/>
    <property type="gene ID" value="PSAMB.scaffold1529size30424.g13635"/>
</dbReference>
<dbReference type="Proteomes" id="UP000887566">
    <property type="component" value="Unplaced"/>
</dbReference>
<evidence type="ECO:0000256" key="1">
    <source>
        <dbReference type="SAM" id="MobiDB-lite"/>
    </source>
</evidence>
<evidence type="ECO:0000313" key="3">
    <source>
        <dbReference type="WBParaSite" id="PSAMB.scaffold1529size30424.g13635.t1"/>
    </source>
</evidence>
<feature type="compositionally biased region" description="Basic and acidic residues" evidence="1">
    <location>
        <begin position="126"/>
        <end position="141"/>
    </location>
</feature>
<feature type="region of interest" description="Disordered" evidence="1">
    <location>
        <begin position="48"/>
        <end position="153"/>
    </location>
</feature>
<organism evidence="2 3">
    <name type="scientific">Plectus sambesii</name>
    <dbReference type="NCBI Taxonomy" id="2011161"/>
    <lineage>
        <taxon>Eukaryota</taxon>
        <taxon>Metazoa</taxon>
        <taxon>Ecdysozoa</taxon>
        <taxon>Nematoda</taxon>
        <taxon>Chromadorea</taxon>
        <taxon>Plectida</taxon>
        <taxon>Plectina</taxon>
        <taxon>Plectoidea</taxon>
        <taxon>Plectidae</taxon>
        <taxon>Plectus</taxon>
    </lineage>
</organism>
<keyword evidence="2" id="KW-1185">Reference proteome</keyword>
<reference evidence="3" key="1">
    <citation type="submission" date="2022-11" db="UniProtKB">
        <authorList>
            <consortium name="WormBaseParasite"/>
        </authorList>
    </citation>
    <scope>IDENTIFICATION</scope>
</reference>
<feature type="compositionally biased region" description="Basic and acidic residues" evidence="1">
    <location>
        <begin position="52"/>
        <end position="83"/>
    </location>
</feature>
<evidence type="ECO:0000313" key="2">
    <source>
        <dbReference type="Proteomes" id="UP000887566"/>
    </source>
</evidence>